<dbReference type="GO" id="GO:0003677">
    <property type="term" value="F:DNA binding"/>
    <property type="evidence" value="ECO:0007669"/>
    <property type="project" value="UniProtKB-KW"/>
</dbReference>
<dbReference type="SUPFAM" id="SSF48008">
    <property type="entry name" value="GntR ligand-binding domain-like"/>
    <property type="match status" value="1"/>
</dbReference>
<keyword evidence="1" id="KW-0805">Transcription regulation</keyword>
<evidence type="ECO:0000259" key="4">
    <source>
        <dbReference type="SMART" id="SM00895"/>
    </source>
</evidence>
<dbReference type="EMBL" id="BMFR01000011">
    <property type="protein sequence ID" value="GGG79810.1"/>
    <property type="molecule type" value="Genomic_DNA"/>
</dbReference>
<dbReference type="SMART" id="SM00895">
    <property type="entry name" value="FCD"/>
    <property type="match status" value="1"/>
</dbReference>
<comment type="caution">
    <text evidence="5">The sequence shown here is derived from an EMBL/GenBank/DDBJ whole genome shotgun (WGS) entry which is preliminary data.</text>
</comment>
<dbReference type="Pfam" id="PF07729">
    <property type="entry name" value="FCD"/>
    <property type="match status" value="1"/>
</dbReference>
<accession>A0A917M5A6</accession>
<evidence type="ECO:0000256" key="1">
    <source>
        <dbReference type="ARBA" id="ARBA00023015"/>
    </source>
</evidence>
<gene>
    <name evidence="5" type="ORF">GCM10011398_26430</name>
</gene>
<evidence type="ECO:0000313" key="5">
    <source>
        <dbReference type="EMBL" id="GGG79810.1"/>
    </source>
</evidence>
<dbReference type="Proteomes" id="UP000622860">
    <property type="component" value="Unassembled WGS sequence"/>
</dbReference>
<evidence type="ECO:0000256" key="2">
    <source>
        <dbReference type="ARBA" id="ARBA00023125"/>
    </source>
</evidence>
<name>A0A917M5A6_9BACI</name>
<protein>
    <recommendedName>
        <fullName evidence="4">GntR C-terminal domain-containing protein</fullName>
    </recommendedName>
</protein>
<dbReference type="PANTHER" id="PTHR43537">
    <property type="entry name" value="TRANSCRIPTIONAL REGULATOR, GNTR FAMILY"/>
    <property type="match status" value="1"/>
</dbReference>
<keyword evidence="6" id="KW-1185">Reference proteome</keyword>
<feature type="domain" description="GntR C-terminal" evidence="4">
    <location>
        <begin position="30"/>
        <end position="157"/>
    </location>
</feature>
<evidence type="ECO:0000313" key="6">
    <source>
        <dbReference type="Proteomes" id="UP000622860"/>
    </source>
</evidence>
<dbReference type="Gene3D" id="1.20.120.530">
    <property type="entry name" value="GntR ligand-binding domain-like"/>
    <property type="match status" value="1"/>
</dbReference>
<reference evidence="5" key="1">
    <citation type="journal article" date="2014" name="Int. J. Syst. Evol. Microbiol.">
        <title>Complete genome sequence of Corynebacterium casei LMG S-19264T (=DSM 44701T), isolated from a smear-ripened cheese.</title>
        <authorList>
            <consortium name="US DOE Joint Genome Institute (JGI-PGF)"/>
            <person name="Walter F."/>
            <person name="Albersmeier A."/>
            <person name="Kalinowski J."/>
            <person name="Ruckert C."/>
        </authorList>
    </citation>
    <scope>NUCLEOTIDE SEQUENCE</scope>
    <source>
        <strain evidence="5">CGMCC 1.12754</strain>
    </source>
</reference>
<dbReference type="InterPro" id="IPR011711">
    <property type="entry name" value="GntR_C"/>
</dbReference>
<keyword evidence="3" id="KW-0804">Transcription</keyword>
<evidence type="ECO:0000256" key="3">
    <source>
        <dbReference type="ARBA" id="ARBA00023163"/>
    </source>
</evidence>
<proteinExistence type="predicted"/>
<organism evidence="5 6">
    <name type="scientific">Virgibacillus oceani</name>
    <dbReference type="NCBI Taxonomy" id="1479511"/>
    <lineage>
        <taxon>Bacteria</taxon>
        <taxon>Bacillati</taxon>
        <taxon>Bacillota</taxon>
        <taxon>Bacilli</taxon>
        <taxon>Bacillales</taxon>
        <taxon>Bacillaceae</taxon>
        <taxon>Virgibacillus</taxon>
    </lineage>
</organism>
<reference evidence="5" key="2">
    <citation type="submission" date="2020-09" db="EMBL/GenBank/DDBJ databases">
        <authorList>
            <person name="Sun Q."/>
            <person name="Zhou Y."/>
        </authorList>
    </citation>
    <scope>NUCLEOTIDE SEQUENCE</scope>
    <source>
        <strain evidence="5">CGMCC 1.12754</strain>
    </source>
</reference>
<sequence>MDLLADEGLVDIVPNKGAFVVNPTEDEVLQAYVLRKDLEIMAAGLAMERLTEADFLEMSNSVAEEREALFNKDLSTYLKANQSFHMIFVRKCGNKFLIEFIEKLINQTSIYLMLFDIFFEDSSPKPYGYKEHLEIIALFKQQNLNELEMCLTKHFDHAVGSLDVRNEYKELGSIFGG</sequence>
<dbReference type="InterPro" id="IPR008920">
    <property type="entry name" value="TF_FadR/GntR_C"/>
</dbReference>
<dbReference type="PANTHER" id="PTHR43537:SF24">
    <property type="entry name" value="GLUCONATE OPERON TRANSCRIPTIONAL REPRESSOR"/>
    <property type="match status" value="1"/>
</dbReference>
<keyword evidence="2" id="KW-0238">DNA-binding</keyword>
<dbReference type="AlphaFoldDB" id="A0A917M5A6"/>